<evidence type="ECO:0000259" key="8">
    <source>
        <dbReference type="Pfam" id="PF14768"/>
    </source>
</evidence>
<accession>A0A1Y2C6S3</accession>
<dbReference type="OrthoDB" id="10631154at2759"/>
<feature type="domain" description="RPA-interacting protein N-terminal" evidence="7">
    <location>
        <begin position="5"/>
        <end position="44"/>
    </location>
</feature>
<comment type="caution">
    <text evidence="9">The sequence shown here is derived from an EMBL/GenBank/DDBJ whole genome shotgun (WGS) entry which is preliminary data.</text>
</comment>
<reference evidence="9 10" key="1">
    <citation type="submission" date="2016-07" db="EMBL/GenBank/DDBJ databases">
        <title>Pervasive Adenine N6-methylation of Active Genes in Fungi.</title>
        <authorList>
            <consortium name="DOE Joint Genome Institute"/>
            <person name="Mondo S.J."/>
            <person name="Dannebaum R.O."/>
            <person name="Kuo R.C."/>
            <person name="Labutti K."/>
            <person name="Haridas S."/>
            <person name="Kuo A."/>
            <person name="Salamov A."/>
            <person name="Ahrendt S.R."/>
            <person name="Lipzen A."/>
            <person name="Sullivan W."/>
            <person name="Andreopoulos W.B."/>
            <person name="Clum A."/>
            <person name="Lindquist E."/>
            <person name="Daum C."/>
            <person name="Ramamoorthy G.K."/>
            <person name="Gryganskyi A."/>
            <person name="Culley D."/>
            <person name="Magnuson J.K."/>
            <person name="James T.Y."/>
            <person name="O'Malley M.A."/>
            <person name="Stajich J.E."/>
            <person name="Spatafora J.W."/>
            <person name="Visel A."/>
            <person name="Grigoriev I.V."/>
        </authorList>
    </citation>
    <scope>NUCLEOTIDE SEQUENCE [LARGE SCALE GENOMIC DNA]</scope>
    <source>
        <strain evidence="9 10">JEL800</strain>
    </source>
</reference>
<dbReference type="InterPro" id="IPR028156">
    <property type="entry name" value="RIP"/>
</dbReference>
<evidence type="ECO:0000256" key="2">
    <source>
        <dbReference type="ARBA" id="ARBA00022723"/>
    </source>
</evidence>
<feature type="domain" description="RPA-interacting protein C-terminal" evidence="8">
    <location>
        <begin position="155"/>
        <end position="233"/>
    </location>
</feature>
<sequence>MNKQPHRTPVKGSTTFASNWRSALKQKCMQRIRESRDLQMSRNRAGLGSSGSMNGDDDNDMDTDMPSGSPRRHIKQLLAQEYGKLNQIVNNRGPAYLDADVAEQLEREMMDELAAYEALHAAQSNAQVVAAEAEAFVAAEEMIVRELVDGQMRQCPACHVGSLSVSGGGGGGQGGFSCSVCGLVVTSNMPIDAWIESVQGLVYTHGQQCAGHVLFASQPQVGHFLSCTGCDYCAAV</sequence>
<protein>
    <recommendedName>
        <fullName evidence="11">RPA-interacting protein C-terminal domain-containing protein</fullName>
    </recommendedName>
</protein>
<evidence type="ECO:0000256" key="5">
    <source>
        <dbReference type="ARBA" id="ARBA00023242"/>
    </source>
</evidence>
<evidence type="ECO:0000256" key="4">
    <source>
        <dbReference type="ARBA" id="ARBA00022833"/>
    </source>
</evidence>
<evidence type="ECO:0008006" key="11">
    <source>
        <dbReference type="Google" id="ProtNLM"/>
    </source>
</evidence>
<evidence type="ECO:0000256" key="1">
    <source>
        <dbReference type="ARBA" id="ARBA00004123"/>
    </source>
</evidence>
<dbReference type="PANTHER" id="PTHR31742">
    <property type="entry name" value="RPA-INTERACTING PROTEIN RPAIN"/>
    <property type="match status" value="1"/>
</dbReference>
<evidence type="ECO:0000256" key="3">
    <source>
        <dbReference type="ARBA" id="ARBA00022771"/>
    </source>
</evidence>
<dbReference type="EMBL" id="MCGO01000027">
    <property type="protein sequence ID" value="ORY42731.1"/>
    <property type="molecule type" value="Genomic_DNA"/>
</dbReference>
<evidence type="ECO:0000313" key="9">
    <source>
        <dbReference type="EMBL" id="ORY42731.1"/>
    </source>
</evidence>
<dbReference type="InterPro" id="IPR028158">
    <property type="entry name" value="RPA_interact_N_dom"/>
</dbReference>
<dbReference type="STRING" id="329046.A0A1Y2C6S3"/>
<evidence type="ECO:0000313" key="10">
    <source>
        <dbReference type="Proteomes" id="UP000193642"/>
    </source>
</evidence>
<name>A0A1Y2C6S3_9FUNG</name>
<comment type="subcellular location">
    <subcellularLocation>
        <location evidence="1">Nucleus</location>
    </subcellularLocation>
</comment>
<dbReference type="AlphaFoldDB" id="A0A1Y2C6S3"/>
<dbReference type="Proteomes" id="UP000193642">
    <property type="component" value="Unassembled WGS sequence"/>
</dbReference>
<proteinExistence type="predicted"/>
<keyword evidence="5" id="KW-0539">Nucleus</keyword>
<dbReference type="GO" id="GO:0006606">
    <property type="term" value="P:protein import into nucleus"/>
    <property type="evidence" value="ECO:0007669"/>
    <property type="project" value="TreeGrafter"/>
</dbReference>
<feature type="region of interest" description="Disordered" evidence="6">
    <location>
        <begin position="34"/>
        <end position="70"/>
    </location>
</feature>
<dbReference type="GO" id="GO:0005634">
    <property type="term" value="C:nucleus"/>
    <property type="evidence" value="ECO:0007669"/>
    <property type="project" value="UniProtKB-SubCell"/>
</dbReference>
<evidence type="ECO:0000256" key="6">
    <source>
        <dbReference type="SAM" id="MobiDB-lite"/>
    </source>
</evidence>
<keyword evidence="2" id="KW-0479">Metal-binding</keyword>
<dbReference type="Pfam" id="PF14768">
    <property type="entry name" value="RPA_interact_C"/>
    <property type="match status" value="1"/>
</dbReference>
<gene>
    <name evidence="9" type="ORF">BCR33DRAFT_717922</name>
</gene>
<keyword evidence="4" id="KW-0862">Zinc</keyword>
<dbReference type="PANTHER" id="PTHR31742:SF1">
    <property type="entry name" value="RPA-INTERACTING PROTEIN"/>
    <property type="match status" value="1"/>
</dbReference>
<dbReference type="Pfam" id="PF14766">
    <property type="entry name" value="RPA_interact_N"/>
    <property type="match status" value="1"/>
</dbReference>
<dbReference type="InterPro" id="IPR028159">
    <property type="entry name" value="RPA_interact_C_dom"/>
</dbReference>
<keyword evidence="3" id="KW-0863">Zinc-finger</keyword>
<dbReference type="GO" id="GO:0008270">
    <property type="term" value="F:zinc ion binding"/>
    <property type="evidence" value="ECO:0007669"/>
    <property type="project" value="UniProtKB-KW"/>
</dbReference>
<evidence type="ECO:0000259" key="7">
    <source>
        <dbReference type="Pfam" id="PF14766"/>
    </source>
</evidence>
<keyword evidence="10" id="KW-1185">Reference proteome</keyword>
<organism evidence="9 10">
    <name type="scientific">Rhizoclosmatium globosum</name>
    <dbReference type="NCBI Taxonomy" id="329046"/>
    <lineage>
        <taxon>Eukaryota</taxon>
        <taxon>Fungi</taxon>
        <taxon>Fungi incertae sedis</taxon>
        <taxon>Chytridiomycota</taxon>
        <taxon>Chytridiomycota incertae sedis</taxon>
        <taxon>Chytridiomycetes</taxon>
        <taxon>Chytridiales</taxon>
        <taxon>Chytriomycetaceae</taxon>
        <taxon>Rhizoclosmatium</taxon>
    </lineage>
</organism>